<feature type="signal peptide" evidence="2">
    <location>
        <begin position="1"/>
        <end position="20"/>
    </location>
</feature>
<dbReference type="RefSeq" id="WP_109418245.1">
    <property type="nucleotide sequence ID" value="NZ_QEAS01000030.1"/>
</dbReference>
<feature type="chain" id="PRO_5015768204" description="DUF4890 domain-containing protein" evidence="2">
    <location>
        <begin position="21"/>
        <end position="137"/>
    </location>
</feature>
<evidence type="ECO:0000313" key="4">
    <source>
        <dbReference type="Proteomes" id="UP000245647"/>
    </source>
</evidence>
<evidence type="ECO:0000256" key="1">
    <source>
        <dbReference type="SAM" id="MobiDB-lite"/>
    </source>
</evidence>
<comment type="caution">
    <text evidence="3">The sequence shown here is derived from an EMBL/GenBank/DDBJ whole genome shotgun (WGS) entry which is preliminary data.</text>
</comment>
<evidence type="ECO:0000313" key="3">
    <source>
        <dbReference type="EMBL" id="PWG78225.1"/>
    </source>
</evidence>
<feature type="region of interest" description="Disordered" evidence="1">
    <location>
        <begin position="64"/>
        <end position="88"/>
    </location>
</feature>
<protein>
    <recommendedName>
        <fullName evidence="5">DUF4890 domain-containing protein</fullName>
    </recommendedName>
</protein>
<sequence>MKKIILAALLLTGITAGSYAQERPERTKKTPEEKAQIMTDHMAKKLALSEQQKTEIYKINLDRAKDMEKTRAQASEDRKKAFSEQKKKFDASDEKINKILNSDQKKAYAELKSQRQEKMKSHKGGFHKKLKERKGDA</sequence>
<organism evidence="3 4">
    <name type="scientific">Pararcticibacter amylolyticus</name>
    <dbReference type="NCBI Taxonomy" id="2173175"/>
    <lineage>
        <taxon>Bacteria</taxon>
        <taxon>Pseudomonadati</taxon>
        <taxon>Bacteroidota</taxon>
        <taxon>Sphingobacteriia</taxon>
        <taxon>Sphingobacteriales</taxon>
        <taxon>Sphingobacteriaceae</taxon>
        <taxon>Pararcticibacter</taxon>
    </lineage>
</organism>
<gene>
    <name evidence="3" type="ORF">DDR33_23480</name>
</gene>
<reference evidence="3 4" key="1">
    <citation type="submission" date="2018-04" db="EMBL/GenBank/DDBJ databases">
        <title>Pedobacter chongqingensis sp. nov., isolated from a rottenly hemp rope.</title>
        <authorList>
            <person name="Cai Y."/>
        </authorList>
    </citation>
    <scope>NUCLEOTIDE SEQUENCE [LARGE SCALE GENOMIC DNA]</scope>
    <source>
        <strain evidence="3 4">FJ4-8</strain>
    </source>
</reference>
<feature type="compositionally biased region" description="Basic residues" evidence="1">
    <location>
        <begin position="120"/>
        <end position="137"/>
    </location>
</feature>
<proteinExistence type="predicted"/>
<name>A0A2U2PA50_9SPHI</name>
<feature type="region of interest" description="Disordered" evidence="1">
    <location>
        <begin position="112"/>
        <end position="137"/>
    </location>
</feature>
<dbReference type="EMBL" id="QEAS01000030">
    <property type="protein sequence ID" value="PWG78225.1"/>
    <property type="molecule type" value="Genomic_DNA"/>
</dbReference>
<evidence type="ECO:0008006" key="5">
    <source>
        <dbReference type="Google" id="ProtNLM"/>
    </source>
</evidence>
<accession>A0A2U2PA50</accession>
<dbReference type="Proteomes" id="UP000245647">
    <property type="component" value="Unassembled WGS sequence"/>
</dbReference>
<dbReference type="AlphaFoldDB" id="A0A2U2PA50"/>
<keyword evidence="4" id="KW-1185">Reference proteome</keyword>
<keyword evidence="2" id="KW-0732">Signal</keyword>
<dbReference type="OrthoDB" id="1448514at2"/>
<evidence type="ECO:0000256" key="2">
    <source>
        <dbReference type="SAM" id="SignalP"/>
    </source>
</evidence>